<dbReference type="RefSeq" id="WP_344600476.1">
    <property type="nucleotide sequence ID" value="NZ_BAAAHE010000001.1"/>
</dbReference>
<evidence type="ECO:0000313" key="2">
    <source>
        <dbReference type="EMBL" id="GAA0603345.1"/>
    </source>
</evidence>
<keyword evidence="1" id="KW-0812">Transmembrane</keyword>
<keyword evidence="1" id="KW-1133">Transmembrane helix</keyword>
<comment type="caution">
    <text evidence="2">The sequence shown here is derived from an EMBL/GenBank/DDBJ whole genome shotgun (WGS) entry which is preliminary data.</text>
</comment>
<evidence type="ECO:0000256" key="1">
    <source>
        <dbReference type="SAM" id="Phobius"/>
    </source>
</evidence>
<organism evidence="2 3">
    <name type="scientific">Sporichthya brevicatena</name>
    <dbReference type="NCBI Taxonomy" id="171442"/>
    <lineage>
        <taxon>Bacteria</taxon>
        <taxon>Bacillati</taxon>
        <taxon>Actinomycetota</taxon>
        <taxon>Actinomycetes</taxon>
        <taxon>Sporichthyales</taxon>
        <taxon>Sporichthyaceae</taxon>
        <taxon>Sporichthya</taxon>
    </lineage>
</organism>
<feature type="transmembrane region" description="Helical" evidence="1">
    <location>
        <begin position="122"/>
        <end position="143"/>
    </location>
</feature>
<dbReference type="Proteomes" id="UP001500957">
    <property type="component" value="Unassembled WGS sequence"/>
</dbReference>
<dbReference type="EMBL" id="BAAAHE010000001">
    <property type="protein sequence ID" value="GAA0603345.1"/>
    <property type="molecule type" value="Genomic_DNA"/>
</dbReference>
<evidence type="ECO:0000313" key="3">
    <source>
        <dbReference type="Proteomes" id="UP001500957"/>
    </source>
</evidence>
<name>A0ABP3RB20_9ACTN</name>
<protein>
    <submittedName>
        <fullName evidence="2">Uncharacterized protein</fullName>
    </submittedName>
</protein>
<feature type="transmembrane region" description="Helical" evidence="1">
    <location>
        <begin position="69"/>
        <end position="89"/>
    </location>
</feature>
<feature type="transmembrane region" description="Helical" evidence="1">
    <location>
        <begin position="35"/>
        <end position="57"/>
    </location>
</feature>
<proteinExistence type="predicted"/>
<gene>
    <name evidence="2" type="ORF">GCM10009547_01160</name>
</gene>
<reference evidence="3" key="1">
    <citation type="journal article" date="2019" name="Int. J. Syst. Evol. Microbiol.">
        <title>The Global Catalogue of Microorganisms (GCM) 10K type strain sequencing project: providing services to taxonomists for standard genome sequencing and annotation.</title>
        <authorList>
            <consortium name="The Broad Institute Genomics Platform"/>
            <consortium name="The Broad Institute Genome Sequencing Center for Infectious Disease"/>
            <person name="Wu L."/>
            <person name="Ma J."/>
        </authorList>
    </citation>
    <scope>NUCLEOTIDE SEQUENCE [LARGE SCALE GENOMIC DNA]</scope>
    <source>
        <strain evidence="3">JCM 10671</strain>
    </source>
</reference>
<accession>A0ABP3RB20</accession>
<sequence length="149" mass="15439">MTRPTTAVLMIAALVIGGWVGWSAARRQVLNRAQVLALMGLQLGLVVQALASFISLAAGHDAAETSTHVVYALGSLLLLPLLVGVPVRLGFPASPGAPGADPQFVGGIEVKPPDGEGSADRFRAVVAALACVSLLVMLERMWVTWKSGS</sequence>
<keyword evidence="1" id="KW-0472">Membrane</keyword>
<keyword evidence="3" id="KW-1185">Reference proteome</keyword>